<dbReference type="EMBL" id="OB673749">
    <property type="protein sequence ID" value="CAD7235611.1"/>
    <property type="molecule type" value="Genomic_DNA"/>
</dbReference>
<accession>A0A7R8WPB7</accession>
<evidence type="ECO:0000256" key="1">
    <source>
        <dbReference type="SAM" id="MobiDB-lite"/>
    </source>
</evidence>
<sequence length="120" mass="13191">MCHQEVFKLTPEVLADLKISEELTSYLSRLQLHAQSSPEPPSAPQSPPLVPHAPPEIRDEEMGDDGEDESDDAEDEEEDSFEEDEDRLGVHHVSPCAHIASKMVLVVNSELGMSIGKLCA</sequence>
<feature type="non-terminal residue" evidence="2">
    <location>
        <position position="1"/>
    </location>
</feature>
<gene>
    <name evidence="2" type="ORF">CTOB1V02_LOCUS13426</name>
</gene>
<feature type="region of interest" description="Disordered" evidence="1">
    <location>
        <begin position="30"/>
        <end position="90"/>
    </location>
</feature>
<evidence type="ECO:0000313" key="2">
    <source>
        <dbReference type="EMBL" id="CAD7235611.1"/>
    </source>
</evidence>
<protein>
    <submittedName>
        <fullName evidence="2">Uncharacterized protein</fullName>
    </submittedName>
</protein>
<organism evidence="2">
    <name type="scientific">Cyprideis torosa</name>
    <dbReference type="NCBI Taxonomy" id="163714"/>
    <lineage>
        <taxon>Eukaryota</taxon>
        <taxon>Metazoa</taxon>
        <taxon>Ecdysozoa</taxon>
        <taxon>Arthropoda</taxon>
        <taxon>Crustacea</taxon>
        <taxon>Oligostraca</taxon>
        <taxon>Ostracoda</taxon>
        <taxon>Podocopa</taxon>
        <taxon>Podocopida</taxon>
        <taxon>Cytherocopina</taxon>
        <taxon>Cytheroidea</taxon>
        <taxon>Cytherideidae</taxon>
        <taxon>Cyprideis</taxon>
    </lineage>
</organism>
<name>A0A7R8WPB7_9CRUS</name>
<dbReference type="AlphaFoldDB" id="A0A7R8WPB7"/>
<feature type="compositionally biased region" description="Acidic residues" evidence="1">
    <location>
        <begin position="58"/>
        <end position="86"/>
    </location>
</feature>
<reference evidence="2" key="1">
    <citation type="submission" date="2020-11" db="EMBL/GenBank/DDBJ databases">
        <authorList>
            <person name="Tran Van P."/>
        </authorList>
    </citation>
    <scope>NUCLEOTIDE SEQUENCE</scope>
</reference>
<proteinExistence type="predicted"/>
<feature type="compositionally biased region" description="Pro residues" evidence="1">
    <location>
        <begin position="38"/>
        <end position="54"/>
    </location>
</feature>